<evidence type="ECO:0000313" key="3">
    <source>
        <dbReference type="EMBL" id="CAH0547302.1"/>
    </source>
</evidence>
<feature type="domain" description="DUF4371" evidence="2">
    <location>
        <begin position="124"/>
        <end position="347"/>
    </location>
</feature>
<feature type="compositionally biased region" description="Basic and acidic residues" evidence="1">
    <location>
        <begin position="37"/>
        <end position="46"/>
    </location>
</feature>
<gene>
    <name evidence="3" type="ORF">MELIAE_LOCUS1323</name>
</gene>
<dbReference type="Proteomes" id="UP001154078">
    <property type="component" value="Chromosome 1"/>
</dbReference>
<dbReference type="PANTHER" id="PTHR45749">
    <property type="match status" value="1"/>
</dbReference>
<proteinExistence type="predicted"/>
<feature type="compositionally biased region" description="Polar residues" evidence="1">
    <location>
        <begin position="12"/>
        <end position="22"/>
    </location>
</feature>
<evidence type="ECO:0000259" key="2">
    <source>
        <dbReference type="Pfam" id="PF14291"/>
    </source>
</evidence>
<dbReference type="PANTHER" id="PTHR45749:SF14">
    <property type="entry name" value="TTF-TYPE DOMAIN-CONTAINING PROTEIN"/>
    <property type="match status" value="1"/>
</dbReference>
<dbReference type="AlphaFoldDB" id="A0A9P0ASY7"/>
<dbReference type="Pfam" id="PF14291">
    <property type="entry name" value="DUF4371"/>
    <property type="match status" value="1"/>
</dbReference>
<keyword evidence="4" id="KW-1185">Reference proteome</keyword>
<reference evidence="3" key="1">
    <citation type="submission" date="2021-12" db="EMBL/GenBank/DDBJ databases">
        <authorList>
            <person name="King R."/>
        </authorList>
    </citation>
    <scope>NUCLEOTIDE SEQUENCE</scope>
</reference>
<protein>
    <recommendedName>
        <fullName evidence="2">DUF4371 domain-containing protein</fullName>
    </recommendedName>
</protein>
<evidence type="ECO:0000256" key="1">
    <source>
        <dbReference type="SAM" id="MobiDB-lite"/>
    </source>
</evidence>
<sequence length="523" mass="59830">MDRFVIRAGRGKTTSEAVPSSSQDKRQQADYVSESNKTSERENDNRKKIKVCENIQNESSYSVAEKNVAKPEIPRAFQRWKVEHPWIDVNEHARAICTICTEACKLIVHFTSFDIQSKETWVEKGFSTWKHGAERIKAHSRSSLHISCAELLFLKNRGKVNIAQQLSSSSHKQMMDHRTALRKIFSTLRILGKQGLALRGSENDENSNFMAILNARAEDVEELKSWLKRTGHKWLNHDSQNEILHMMATKIMEENVQEIKKAEFYSILLDETADISKTEQVSIYFRIVSPNFVASEFFMGFYSTINTKSETLFDIVKDVLIRFNIPLLKLRGQCYDGAANVSGKISGLQQRLLEEEPRALFVHCNAHNLNLAVQDGIEKVFEARKFIGEVKELINFVRDSPKRVAKFQQLQSAEEEEELNQMPGKVLNSQSREMVASLLHYFMAEKTNGGPLIPFEAVTERVAAALNISSSTVKRIKQSIDRNEPLETPGQSRPRLSLKTKNLDDNIKTEVRNIIYNMYNKSK</sequence>
<feature type="region of interest" description="Disordered" evidence="1">
    <location>
        <begin position="1"/>
        <end position="47"/>
    </location>
</feature>
<dbReference type="InterPro" id="IPR025398">
    <property type="entry name" value="DUF4371"/>
</dbReference>
<dbReference type="SUPFAM" id="SSF53098">
    <property type="entry name" value="Ribonuclease H-like"/>
    <property type="match status" value="1"/>
</dbReference>
<accession>A0A9P0ASY7</accession>
<name>A0A9P0ASY7_BRAAE</name>
<dbReference type="InterPro" id="IPR012337">
    <property type="entry name" value="RNaseH-like_sf"/>
</dbReference>
<evidence type="ECO:0000313" key="4">
    <source>
        <dbReference type="Proteomes" id="UP001154078"/>
    </source>
</evidence>
<dbReference type="OrthoDB" id="6762374at2759"/>
<dbReference type="EMBL" id="OV121132">
    <property type="protein sequence ID" value="CAH0547302.1"/>
    <property type="molecule type" value="Genomic_DNA"/>
</dbReference>
<organism evidence="3 4">
    <name type="scientific">Brassicogethes aeneus</name>
    <name type="common">Rape pollen beetle</name>
    <name type="synonym">Meligethes aeneus</name>
    <dbReference type="NCBI Taxonomy" id="1431903"/>
    <lineage>
        <taxon>Eukaryota</taxon>
        <taxon>Metazoa</taxon>
        <taxon>Ecdysozoa</taxon>
        <taxon>Arthropoda</taxon>
        <taxon>Hexapoda</taxon>
        <taxon>Insecta</taxon>
        <taxon>Pterygota</taxon>
        <taxon>Neoptera</taxon>
        <taxon>Endopterygota</taxon>
        <taxon>Coleoptera</taxon>
        <taxon>Polyphaga</taxon>
        <taxon>Cucujiformia</taxon>
        <taxon>Nitidulidae</taxon>
        <taxon>Meligethinae</taxon>
        <taxon>Brassicogethes</taxon>
    </lineage>
</organism>